<proteinExistence type="inferred from homology"/>
<name>A0ABS4GQM7_9BACL</name>
<sequence length="331" mass="36308">MKKFWLGLALTASVGLFAGCSQTDTESVAKGEAKPEKIRLDYAYYSPLSLVIKEKGWAEEAFAEDGVKVEFVLSQGSNKALEFLNSNSVDFGSTAGAAALIAKSNGAPIEGVYLYSKPEWTALVVGEDSPVQKVEDLKGKKVAATVGTDPYIFLLRALDTVGLTAKDIEVVPLQHGDGASALVGKHVDAWAGLDPHMARVELENKAKLFYRNPDFNTYGFLNVRKDFAEKYPTYVEKVLQVYENARLWAIEHPNETAEILAKEAKLSAEVAKKELERNDFTQAIPGDMQRDTILEAGKVLQNNEIIKPNVNLEEVVDALIEPSFAEKVVKP</sequence>
<evidence type="ECO:0000259" key="6">
    <source>
        <dbReference type="SMART" id="SM00062"/>
    </source>
</evidence>
<evidence type="ECO:0000256" key="4">
    <source>
        <dbReference type="ARBA" id="ARBA00022729"/>
    </source>
</evidence>
<keyword evidence="3" id="KW-0813">Transport</keyword>
<evidence type="ECO:0000256" key="5">
    <source>
        <dbReference type="SAM" id="SignalP"/>
    </source>
</evidence>
<comment type="caution">
    <text evidence="7">The sequence shown here is derived from an EMBL/GenBank/DDBJ whole genome shotgun (WGS) entry which is preliminary data.</text>
</comment>
<evidence type="ECO:0000313" key="7">
    <source>
        <dbReference type="EMBL" id="MBP1932362.1"/>
    </source>
</evidence>
<dbReference type="PANTHER" id="PTHR30024">
    <property type="entry name" value="ALIPHATIC SULFONATES-BINDING PROTEIN-RELATED"/>
    <property type="match status" value="1"/>
</dbReference>
<organism evidence="7 8">
    <name type="scientific">Ammoniphilus resinae</name>
    <dbReference type="NCBI Taxonomy" id="861532"/>
    <lineage>
        <taxon>Bacteria</taxon>
        <taxon>Bacillati</taxon>
        <taxon>Bacillota</taxon>
        <taxon>Bacilli</taxon>
        <taxon>Bacillales</taxon>
        <taxon>Paenibacillaceae</taxon>
        <taxon>Aneurinibacillus group</taxon>
        <taxon>Ammoniphilus</taxon>
    </lineage>
</organism>
<comment type="similarity">
    <text evidence="2">Belongs to the bacterial solute-binding protein SsuA/TauA family.</text>
</comment>
<dbReference type="PANTHER" id="PTHR30024:SF21">
    <property type="entry name" value="ABC TRANSPORTER SUBSTRATE-BINDING PROTEIN"/>
    <property type="match status" value="1"/>
</dbReference>
<feature type="signal peptide" evidence="5">
    <location>
        <begin position="1"/>
        <end position="18"/>
    </location>
</feature>
<evidence type="ECO:0000256" key="2">
    <source>
        <dbReference type="ARBA" id="ARBA00010742"/>
    </source>
</evidence>
<reference evidence="7 8" key="1">
    <citation type="submission" date="2021-03" db="EMBL/GenBank/DDBJ databases">
        <title>Genomic Encyclopedia of Type Strains, Phase IV (KMG-IV): sequencing the most valuable type-strain genomes for metagenomic binning, comparative biology and taxonomic classification.</title>
        <authorList>
            <person name="Goeker M."/>
        </authorList>
    </citation>
    <scope>NUCLEOTIDE SEQUENCE [LARGE SCALE GENOMIC DNA]</scope>
    <source>
        <strain evidence="7 8">DSM 24738</strain>
    </source>
</reference>
<dbReference type="NCBIfam" id="TIGR01728">
    <property type="entry name" value="SsuA_fam"/>
    <property type="match status" value="1"/>
</dbReference>
<dbReference type="EMBL" id="JAGGKT010000006">
    <property type="protein sequence ID" value="MBP1932362.1"/>
    <property type="molecule type" value="Genomic_DNA"/>
</dbReference>
<protein>
    <submittedName>
        <fullName evidence="7">Sulfonate transport system substrate-binding protein</fullName>
    </submittedName>
</protein>
<dbReference type="Proteomes" id="UP001519343">
    <property type="component" value="Unassembled WGS sequence"/>
</dbReference>
<keyword evidence="8" id="KW-1185">Reference proteome</keyword>
<dbReference type="PROSITE" id="PS51257">
    <property type="entry name" value="PROKAR_LIPOPROTEIN"/>
    <property type="match status" value="1"/>
</dbReference>
<dbReference type="Pfam" id="PF09084">
    <property type="entry name" value="NMT1"/>
    <property type="match status" value="1"/>
</dbReference>
<dbReference type="SMART" id="SM00062">
    <property type="entry name" value="PBPb"/>
    <property type="match status" value="1"/>
</dbReference>
<dbReference type="SUPFAM" id="SSF53850">
    <property type="entry name" value="Periplasmic binding protein-like II"/>
    <property type="match status" value="1"/>
</dbReference>
<feature type="domain" description="Solute-binding protein family 3/N-terminal" evidence="6">
    <location>
        <begin position="37"/>
        <end position="258"/>
    </location>
</feature>
<dbReference type="Gene3D" id="3.40.190.10">
    <property type="entry name" value="Periplasmic binding protein-like II"/>
    <property type="match status" value="2"/>
</dbReference>
<evidence type="ECO:0000256" key="3">
    <source>
        <dbReference type="ARBA" id="ARBA00022448"/>
    </source>
</evidence>
<dbReference type="InterPro" id="IPR001638">
    <property type="entry name" value="Solute-binding_3/MltF_N"/>
</dbReference>
<accession>A0ABS4GQM7</accession>
<dbReference type="InterPro" id="IPR015168">
    <property type="entry name" value="SsuA/THI5"/>
</dbReference>
<keyword evidence="4 5" id="KW-0732">Signal</keyword>
<comment type="subcellular location">
    <subcellularLocation>
        <location evidence="1">Periplasm</location>
    </subcellularLocation>
</comment>
<evidence type="ECO:0000313" key="8">
    <source>
        <dbReference type="Proteomes" id="UP001519343"/>
    </source>
</evidence>
<dbReference type="InterPro" id="IPR010067">
    <property type="entry name" value="ABC_SsuA_sub-bd"/>
</dbReference>
<dbReference type="RefSeq" id="WP_209810412.1">
    <property type="nucleotide sequence ID" value="NZ_JAGGKT010000006.1"/>
</dbReference>
<feature type="chain" id="PRO_5046071412" evidence="5">
    <location>
        <begin position="19"/>
        <end position="331"/>
    </location>
</feature>
<evidence type="ECO:0000256" key="1">
    <source>
        <dbReference type="ARBA" id="ARBA00004418"/>
    </source>
</evidence>
<gene>
    <name evidence="7" type="ORF">J2Z37_002363</name>
</gene>